<protein>
    <submittedName>
        <fullName evidence="2">Uncharacterized protein</fullName>
    </submittedName>
</protein>
<gene>
    <name evidence="2" type="ORF">BaRGS_00028829</name>
</gene>
<reference evidence="2 3" key="1">
    <citation type="journal article" date="2023" name="Sci. Data">
        <title>Genome assembly of the Korean intertidal mud-creeper Batillaria attramentaria.</title>
        <authorList>
            <person name="Patra A.K."/>
            <person name="Ho P.T."/>
            <person name="Jun S."/>
            <person name="Lee S.J."/>
            <person name="Kim Y."/>
            <person name="Won Y.J."/>
        </authorList>
    </citation>
    <scope>NUCLEOTIDE SEQUENCE [LARGE SCALE GENOMIC DNA]</scope>
    <source>
        <strain evidence="2">Wonlab-2016</strain>
    </source>
</reference>
<dbReference type="Proteomes" id="UP001519460">
    <property type="component" value="Unassembled WGS sequence"/>
</dbReference>
<accession>A0ABD0JYS2</accession>
<sequence>FSSLAERCGGTRHANFFMSITRDRQGAVCSSQRIMKGVPETGKMGLLKGGISKGERKKKRQAALCL</sequence>
<feature type="compositionally biased region" description="Basic residues" evidence="1">
    <location>
        <begin position="55"/>
        <end position="66"/>
    </location>
</feature>
<feature type="non-terminal residue" evidence="2">
    <location>
        <position position="1"/>
    </location>
</feature>
<comment type="caution">
    <text evidence="2">The sequence shown here is derived from an EMBL/GenBank/DDBJ whole genome shotgun (WGS) entry which is preliminary data.</text>
</comment>
<dbReference type="EMBL" id="JACVVK020000292">
    <property type="protein sequence ID" value="KAK7479921.1"/>
    <property type="molecule type" value="Genomic_DNA"/>
</dbReference>
<feature type="region of interest" description="Disordered" evidence="1">
    <location>
        <begin position="46"/>
        <end position="66"/>
    </location>
</feature>
<dbReference type="AlphaFoldDB" id="A0ABD0JYS2"/>
<organism evidence="2 3">
    <name type="scientific">Batillaria attramentaria</name>
    <dbReference type="NCBI Taxonomy" id="370345"/>
    <lineage>
        <taxon>Eukaryota</taxon>
        <taxon>Metazoa</taxon>
        <taxon>Spiralia</taxon>
        <taxon>Lophotrochozoa</taxon>
        <taxon>Mollusca</taxon>
        <taxon>Gastropoda</taxon>
        <taxon>Caenogastropoda</taxon>
        <taxon>Sorbeoconcha</taxon>
        <taxon>Cerithioidea</taxon>
        <taxon>Batillariidae</taxon>
        <taxon>Batillaria</taxon>
    </lineage>
</organism>
<evidence type="ECO:0000313" key="3">
    <source>
        <dbReference type="Proteomes" id="UP001519460"/>
    </source>
</evidence>
<evidence type="ECO:0000256" key="1">
    <source>
        <dbReference type="SAM" id="MobiDB-lite"/>
    </source>
</evidence>
<name>A0ABD0JYS2_9CAEN</name>
<keyword evidence="3" id="KW-1185">Reference proteome</keyword>
<proteinExistence type="predicted"/>
<evidence type="ECO:0000313" key="2">
    <source>
        <dbReference type="EMBL" id="KAK7479921.1"/>
    </source>
</evidence>